<dbReference type="PROSITE" id="PS00691">
    <property type="entry name" value="DNA_PHOTOLYASES_1_2"/>
    <property type="match status" value="1"/>
</dbReference>
<dbReference type="InterPro" id="IPR014729">
    <property type="entry name" value="Rossmann-like_a/b/a_fold"/>
</dbReference>
<dbReference type="Gene3D" id="3.40.50.620">
    <property type="entry name" value="HUPs"/>
    <property type="match status" value="1"/>
</dbReference>
<dbReference type="SUPFAM" id="SSF52425">
    <property type="entry name" value="Cryptochrome/photolyase, N-terminal domain"/>
    <property type="match status" value="1"/>
</dbReference>
<evidence type="ECO:0000256" key="2">
    <source>
        <dbReference type="ARBA" id="ARBA00013149"/>
    </source>
</evidence>
<dbReference type="PANTHER" id="PTHR11455">
    <property type="entry name" value="CRYPTOCHROME"/>
    <property type="match status" value="1"/>
</dbReference>
<dbReference type="PROSITE" id="PS51645">
    <property type="entry name" value="PHR_CRY_ALPHA_BETA"/>
    <property type="match status" value="1"/>
</dbReference>
<feature type="site" description="Electron transfer via tryptophanyl radical" evidence="9">
    <location>
        <position position="384"/>
    </location>
</feature>
<dbReference type="InterPro" id="IPR005101">
    <property type="entry name" value="Cryptochr/Photolyase_FAD-bd"/>
</dbReference>
<dbReference type="GO" id="GO:0000719">
    <property type="term" value="P:photoreactive repair"/>
    <property type="evidence" value="ECO:0007669"/>
    <property type="project" value="UniProtKB-ARBA"/>
</dbReference>
<feature type="binding site" evidence="8">
    <location>
        <position position="274"/>
    </location>
    <ligand>
        <name>FAD</name>
        <dbReference type="ChEBI" id="CHEBI:57692"/>
    </ligand>
</feature>
<dbReference type="GO" id="GO:0003677">
    <property type="term" value="F:DNA binding"/>
    <property type="evidence" value="ECO:0007669"/>
    <property type="project" value="TreeGrafter"/>
</dbReference>
<organism evidence="12 13">
    <name type="scientific">Litorimonas cladophorae</name>
    <dbReference type="NCBI Taxonomy" id="1220491"/>
    <lineage>
        <taxon>Bacteria</taxon>
        <taxon>Pseudomonadati</taxon>
        <taxon>Pseudomonadota</taxon>
        <taxon>Alphaproteobacteria</taxon>
        <taxon>Maricaulales</taxon>
        <taxon>Robiginitomaculaceae</taxon>
    </lineage>
</organism>
<keyword evidence="5 8" id="KW-0274">FAD</keyword>
<dbReference type="InterPro" id="IPR036134">
    <property type="entry name" value="Crypto/Photolyase_FAD-like_sf"/>
</dbReference>
<evidence type="ECO:0000256" key="9">
    <source>
        <dbReference type="PIRSR" id="PIRSR602081-2"/>
    </source>
</evidence>
<sequence length="477" mass="53902">MANQTSDLKPVLVWLRRDLRLADNPALHTAVESGKPLILLYIKETNAARETGGASGVWLHHSLTALSKDIELKGGCLVLRSGEAAEILDDIIEQTGADEIHWNRRYEGWARDVDAAIKTDLKNRGIKVESHKANLLIEPWEVETKTGGFYKVFTPFWRAAKSVFTVDEPLSAPEEIKPFAGDLDSDDLADWGLLPTDPDWGSKMMALHSPGEAGAADRLASFLDGPVEDYAEQRDRPDDENGTSRLSPHLAFGEISPRQIWTATKNNYYVSDKFLTEIGWREFSYTLLFYNPQLASENYKSDFDKFEWASDEAKVEAWRHGQTGYPFVDAGMRELWQTGWQHNRVRMVCASFLIKHLLTDWRVGEAWYWDTLLEADPASNAASWQWVAGSGADASPYFRIFNPFSQGEKFDKNGDYVRKYLPELKNLPNKYLNQPWTAPAEVLAKAGVKLGETYPKPVVDHKAARERALAAYKESRA</sequence>
<evidence type="ECO:0000256" key="6">
    <source>
        <dbReference type="ARBA" id="ARBA00022991"/>
    </source>
</evidence>
<protein>
    <recommendedName>
        <fullName evidence="3">Deoxyribodipyrimidine photo-lyase</fullName>
        <ecNumber evidence="2">4.1.99.3</ecNumber>
    </recommendedName>
</protein>
<dbReference type="SUPFAM" id="SSF48173">
    <property type="entry name" value="Cryptochrome/photolyase FAD-binding domain"/>
    <property type="match status" value="1"/>
</dbReference>
<dbReference type="InterPro" id="IPR002081">
    <property type="entry name" value="Cryptochrome/DNA_photolyase_1"/>
</dbReference>
<evidence type="ECO:0000256" key="5">
    <source>
        <dbReference type="ARBA" id="ARBA00022827"/>
    </source>
</evidence>
<dbReference type="InterPro" id="IPR036155">
    <property type="entry name" value="Crypto/Photolyase_N_sf"/>
</dbReference>
<dbReference type="InterPro" id="IPR006050">
    <property type="entry name" value="DNA_photolyase_N"/>
</dbReference>
<dbReference type="FunFam" id="1.10.579.10:FF:000003">
    <property type="entry name" value="Deoxyribodipyrimidine photo-lyase"/>
    <property type="match status" value="1"/>
</dbReference>
<dbReference type="PRINTS" id="PR00147">
    <property type="entry name" value="DNAPHOTLYASE"/>
</dbReference>
<comment type="caution">
    <text evidence="12">The sequence shown here is derived from an EMBL/GenBank/DDBJ whole genome shotgun (WGS) entry which is preliminary data.</text>
</comment>
<dbReference type="Gene3D" id="1.10.579.10">
    <property type="entry name" value="DNA Cyclobutane Dipyrimidine Photolyase, subunit A, domain 3"/>
    <property type="match status" value="1"/>
</dbReference>
<evidence type="ECO:0000256" key="8">
    <source>
        <dbReference type="PIRSR" id="PIRSR602081-1"/>
    </source>
</evidence>
<feature type="binding site" evidence="8">
    <location>
        <position position="230"/>
    </location>
    <ligand>
        <name>FAD</name>
        <dbReference type="ChEBI" id="CHEBI:57692"/>
    </ligand>
</feature>
<evidence type="ECO:0000313" key="13">
    <source>
        <dbReference type="Proteomes" id="UP000600865"/>
    </source>
</evidence>
<dbReference type="AlphaFoldDB" id="A0A918KSP6"/>
<evidence type="ECO:0000256" key="1">
    <source>
        <dbReference type="ARBA" id="ARBA00001932"/>
    </source>
</evidence>
<keyword evidence="6 10" id="KW-0157">Chromophore</keyword>
<dbReference type="InterPro" id="IPR018394">
    <property type="entry name" value="DNA_photolyase_1_CS_C"/>
</dbReference>
<comment type="cofactor">
    <cofactor evidence="1">
        <name>(6R)-5,10-methylene-5,6,7,8-tetrahydrofolate</name>
        <dbReference type="ChEBI" id="CHEBI:15636"/>
    </cofactor>
</comment>
<keyword evidence="13" id="KW-1185">Reference proteome</keyword>
<evidence type="ECO:0000256" key="3">
    <source>
        <dbReference type="ARBA" id="ARBA00014046"/>
    </source>
</evidence>
<feature type="site" description="Electron transfer via tryptophanyl radical" evidence="9">
    <location>
        <position position="361"/>
    </location>
</feature>
<dbReference type="GO" id="GO:0009416">
    <property type="term" value="P:response to light stimulus"/>
    <property type="evidence" value="ECO:0007669"/>
    <property type="project" value="TreeGrafter"/>
</dbReference>
<dbReference type="Pfam" id="PF03441">
    <property type="entry name" value="FAD_binding_7"/>
    <property type="match status" value="1"/>
</dbReference>
<keyword evidence="4 8" id="KW-0285">Flavoprotein</keyword>
<evidence type="ECO:0000256" key="4">
    <source>
        <dbReference type="ARBA" id="ARBA00022630"/>
    </source>
</evidence>
<dbReference type="GO" id="GO:0071949">
    <property type="term" value="F:FAD binding"/>
    <property type="evidence" value="ECO:0007669"/>
    <property type="project" value="TreeGrafter"/>
</dbReference>
<gene>
    <name evidence="12" type="primary">phrA</name>
    <name evidence="12" type="ORF">GCM10011309_25550</name>
</gene>
<dbReference type="RefSeq" id="WP_189586863.1">
    <property type="nucleotide sequence ID" value="NZ_BMYV01000003.1"/>
</dbReference>
<dbReference type="Proteomes" id="UP000600865">
    <property type="component" value="Unassembled WGS sequence"/>
</dbReference>
<dbReference type="Gene3D" id="1.25.40.80">
    <property type="match status" value="1"/>
</dbReference>
<comment type="cofactor">
    <cofactor evidence="8">
        <name>FAD</name>
        <dbReference type="ChEBI" id="CHEBI:57692"/>
    </cofactor>
    <text evidence="8">Binds 1 FAD per subunit.</text>
</comment>
<feature type="binding site" evidence="8">
    <location>
        <begin position="243"/>
        <end position="247"/>
    </location>
    <ligand>
        <name>FAD</name>
        <dbReference type="ChEBI" id="CHEBI:57692"/>
    </ligand>
</feature>
<name>A0A918KSP6_9PROT</name>
<dbReference type="Pfam" id="PF00875">
    <property type="entry name" value="DNA_photolyase"/>
    <property type="match status" value="1"/>
</dbReference>
<proteinExistence type="inferred from homology"/>
<evidence type="ECO:0000256" key="7">
    <source>
        <dbReference type="ARBA" id="ARBA00033999"/>
    </source>
</evidence>
<dbReference type="EC" id="4.1.99.3" evidence="2"/>
<feature type="site" description="Electron transfer via tryptophanyl radical" evidence="9">
    <location>
        <position position="308"/>
    </location>
</feature>
<dbReference type="GO" id="GO:0003904">
    <property type="term" value="F:deoxyribodipyrimidine photo-lyase activity"/>
    <property type="evidence" value="ECO:0007669"/>
    <property type="project" value="UniProtKB-EC"/>
</dbReference>
<comment type="catalytic activity">
    <reaction evidence="7">
        <text>cyclobutadipyrimidine (in DNA) = 2 pyrimidine residues (in DNA).</text>
        <dbReference type="EC" id="4.1.99.3"/>
    </reaction>
</comment>
<reference evidence="12 13" key="1">
    <citation type="journal article" date="2014" name="Int. J. Syst. Evol. Microbiol.">
        <title>Complete genome sequence of Corynebacterium casei LMG S-19264T (=DSM 44701T), isolated from a smear-ripened cheese.</title>
        <authorList>
            <consortium name="US DOE Joint Genome Institute (JGI-PGF)"/>
            <person name="Walter F."/>
            <person name="Albersmeier A."/>
            <person name="Kalinowski J."/>
            <person name="Ruckert C."/>
        </authorList>
    </citation>
    <scope>NUCLEOTIDE SEQUENCE [LARGE SCALE GENOMIC DNA]</scope>
    <source>
        <strain evidence="12 13">KCTC 23968</strain>
    </source>
</reference>
<accession>A0A918KSP6</accession>
<dbReference type="EMBL" id="BMYV01000003">
    <property type="protein sequence ID" value="GGX74310.1"/>
    <property type="molecule type" value="Genomic_DNA"/>
</dbReference>
<evidence type="ECO:0000259" key="11">
    <source>
        <dbReference type="PROSITE" id="PS51645"/>
    </source>
</evidence>
<feature type="domain" description="Photolyase/cryptochrome alpha/beta" evidence="11">
    <location>
        <begin position="9"/>
        <end position="136"/>
    </location>
</feature>
<comment type="similarity">
    <text evidence="10">Belongs to the DNA photolyase family.</text>
</comment>
<dbReference type="PANTHER" id="PTHR11455:SF9">
    <property type="entry name" value="CRYPTOCHROME CIRCADIAN CLOCK 5 ISOFORM X1"/>
    <property type="match status" value="1"/>
</dbReference>
<evidence type="ECO:0000256" key="10">
    <source>
        <dbReference type="RuleBase" id="RU004182"/>
    </source>
</evidence>
<evidence type="ECO:0000313" key="12">
    <source>
        <dbReference type="EMBL" id="GGX74310.1"/>
    </source>
</evidence>